<sequence>MNMDQGGGGSSRNQVKKVSTFLTIQLLEVNAPRLLGSAELATPDLTKAPAVAASYNLGEEEAEPKLA</sequence>
<protein>
    <submittedName>
        <fullName evidence="1">Uncharacterized protein</fullName>
    </submittedName>
</protein>
<proteinExistence type="predicted"/>
<dbReference type="AlphaFoldDB" id="A0AAD4WYK0"/>
<gene>
    <name evidence="1" type="ORF">L3X38_003100</name>
</gene>
<evidence type="ECO:0000313" key="1">
    <source>
        <dbReference type="EMBL" id="KAI5350209.1"/>
    </source>
</evidence>
<organism evidence="1 2">
    <name type="scientific">Prunus dulcis</name>
    <name type="common">Almond</name>
    <name type="synonym">Amygdalus dulcis</name>
    <dbReference type="NCBI Taxonomy" id="3755"/>
    <lineage>
        <taxon>Eukaryota</taxon>
        <taxon>Viridiplantae</taxon>
        <taxon>Streptophyta</taxon>
        <taxon>Embryophyta</taxon>
        <taxon>Tracheophyta</taxon>
        <taxon>Spermatophyta</taxon>
        <taxon>Magnoliopsida</taxon>
        <taxon>eudicotyledons</taxon>
        <taxon>Gunneridae</taxon>
        <taxon>Pentapetalae</taxon>
        <taxon>rosids</taxon>
        <taxon>fabids</taxon>
        <taxon>Rosales</taxon>
        <taxon>Rosaceae</taxon>
        <taxon>Amygdaloideae</taxon>
        <taxon>Amygdaleae</taxon>
        <taxon>Prunus</taxon>
    </lineage>
</organism>
<keyword evidence="2" id="KW-1185">Reference proteome</keyword>
<evidence type="ECO:0000313" key="2">
    <source>
        <dbReference type="Proteomes" id="UP001054821"/>
    </source>
</evidence>
<reference evidence="1 2" key="1">
    <citation type="journal article" date="2022" name="G3 (Bethesda)">
        <title>Whole-genome sequence and methylome profiling of the almond [Prunus dulcis (Mill.) D.A. Webb] cultivar 'Nonpareil'.</title>
        <authorList>
            <person name="D'Amico-Willman K.M."/>
            <person name="Ouma W.Z."/>
            <person name="Meulia T."/>
            <person name="Sideli G.M."/>
            <person name="Gradziel T.M."/>
            <person name="Fresnedo-Ramirez J."/>
        </authorList>
    </citation>
    <scope>NUCLEOTIDE SEQUENCE [LARGE SCALE GENOMIC DNA]</scope>
    <source>
        <strain evidence="1">Clone GOH B32 T37-40</strain>
    </source>
</reference>
<name>A0AAD4WYK0_PRUDU</name>
<dbReference type="EMBL" id="JAJFAZ020000001">
    <property type="protein sequence ID" value="KAI5350209.1"/>
    <property type="molecule type" value="Genomic_DNA"/>
</dbReference>
<accession>A0AAD4WYK0</accession>
<comment type="caution">
    <text evidence="1">The sequence shown here is derived from an EMBL/GenBank/DDBJ whole genome shotgun (WGS) entry which is preliminary data.</text>
</comment>
<dbReference type="Proteomes" id="UP001054821">
    <property type="component" value="Chromosome 1"/>
</dbReference>